<dbReference type="EMBL" id="JAPKNK010000001">
    <property type="protein sequence ID" value="MCX5567852.1"/>
    <property type="molecule type" value="Genomic_DNA"/>
</dbReference>
<organism evidence="8 9">
    <name type="scientific">Kaistia nematophila</name>
    <dbReference type="NCBI Taxonomy" id="2994654"/>
    <lineage>
        <taxon>Bacteria</taxon>
        <taxon>Pseudomonadati</taxon>
        <taxon>Pseudomonadota</taxon>
        <taxon>Alphaproteobacteria</taxon>
        <taxon>Hyphomicrobiales</taxon>
        <taxon>Kaistiaceae</taxon>
        <taxon>Kaistia</taxon>
    </lineage>
</organism>
<dbReference type="PANTHER" id="PTHR30086:SF20">
    <property type="entry name" value="ARGININE EXPORTER PROTEIN ARGO-RELATED"/>
    <property type="match status" value="1"/>
</dbReference>
<evidence type="ECO:0000313" key="9">
    <source>
        <dbReference type="Proteomes" id="UP001144805"/>
    </source>
</evidence>
<evidence type="ECO:0000256" key="4">
    <source>
        <dbReference type="ARBA" id="ARBA00022989"/>
    </source>
</evidence>
<feature type="transmembrane region" description="Helical" evidence="6">
    <location>
        <begin position="115"/>
        <end position="136"/>
    </location>
</feature>
<evidence type="ECO:0000256" key="5">
    <source>
        <dbReference type="ARBA" id="ARBA00023136"/>
    </source>
</evidence>
<dbReference type="InterPro" id="IPR001123">
    <property type="entry name" value="LeuE-type"/>
</dbReference>
<dbReference type="RefSeq" id="WP_266336828.1">
    <property type="nucleotide sequence ID" value="NZ_JAPKNK010000001.1"/>
</dbReference>
<reference evidence="8" key="1">
    <citation type="submission" date="2022-11" db="EMBL/GenBank/DDBJ databases">
        <title>Biodiversity and phylogenetic relationships of bacteria.</title>
        <authorList>
            <person name="Machado R.A.R."/>
            <person name="Bhat A."/>
            <person name="Loulou A."/>
            <person name="Kallel S."/>
        </authorList>
    </citation>
    <scope>NUCLEOTIDE SEQUENCE</scope>
    <source>
        <strain evidence="8">K-TC2</strain>
    </source>
</reference>
<comment type="subcellular location">
    <subcellularLocation>
        <location evidence="1">Cell membrane</location>
        <topology evidence="1">Multi-pass membrane protein</topology>
    </subcellularLocation>
</comment>
<evidence type="ECO:0000256" key="2">
    <source>
        <dbReference type="ARBA" id="ARBA00022475"/>
    </source>
</evidence>
<feature type="transmembrane region" description="Helical" evidence="6">
    <location>
        <begin position="6"/>
        <end position="31"/>
    </location>
</feature>
<feature type="signal peptide" evidence="7">
    <location>
        <begin position="1"/>
        <end position="19"/>
    </location>
</feature>
<feature type="transmembrane region" description="Helical" evidence="6">
    <location>
        <begin position="74"/>
        <end position="94"/>
    </location>
</feature>
<name>A0A9X3DY47_9HYPH</name>
<dbReference type="Pfam" id="PF01810">
    <property type="entry name" value="LysE"/>
    <property type="match status" value="1"/>
</dbReference>
<keyword evidence="3 6" id="KW-0812">Transmembrane</keyword>
<protein>
    <submittedName>
        <fullName evidence="8">LysE family translocator</fullName>
    </submittedName>
</protein>
<dbReference type="AlphaFoldDB" id="A0A9X3DY47"/>
<dbReference type="GO" id="GO:0005886">
    <property type="term" value="C:plasma membrane"/>
    <property type="evidence" value="ECO:0007669"/>
    <property type="project" value="UniProtKB-SubCell"/>
</dbReference>
<evidence type="ECO:0000313" key="8">
    <source>
        <dbReference type="EMBL" id="MCX5567852.1"/>
    </source>
</evidence>
<evidence type="ECO:0000256" key="7">
    <source>
        <dbReference type="SAM" id="SignalP"/>
    </source>
</evidence>
<sequence>MTGLSISGLALFAAALAVAAFAPGPGIAAIVARVLGRGRPGAVAFTAGMAIGDIVWLTLAVLGLAVVAQTFHEVFAVIKYAGAAYLLYIAWKMWKAPAAAPDLAPVTTRESRVKLFFAGLAVCLGNPKTMVFYLALLPSILDINKIDGLAFLELATVTLTVVGGVFAFYVLVALRARRLITSSKAVRLVNRGSSVVMAGAAVAIASR</sequence>
<feature type="transmembrane region" description="Helical" evidence="6">
    <location>
        <begin position="148"/>
        <end position="176"/>
    </location>
</feature>
<comment type="caution">
    <text evidence="8">The sequence shown here is derived from an EMBL/GenBank/DDBJ whole genome shotgun (WGS) entry which is preliminary data.</text>
</comment>
<feature type="transmembrane region" description="Helical" evidence="6">
    <location>
        <begin position="43"/>
        <end position="68"/>
    </location>
</feature>
<keyword evidence="7" id="KW-0732">Signal</keyword>
<dbReference type="Proteomes" id="UP001144805">
    <property type="component" value="Unassembled WGS sequence"/>
</dbReference>
<evidence type="ECO:0000256" key="6">
    <source>
        <dbReference type="SAM" id="Phobius"/>
    </source>
</evidence>
<proteinExistence type="predicted"/>
<keyword evidence="5 6" id="KW-0472">Membrane</keyword>
<feature type="chain" id="PRO_5041000093" evidence="7">
    <location>
        <begin position="20"/>
        <end position="207"/>
    </location>
</feature>
<evidence type="ECO:0000256" key="1">
    <source>
        <dbReference type="ARBA" id="ARBA00004651"/>
    </source>
</evidence>
<gene>
    <name evidence="8" type="ORF">OSH07_01455</name>
</gene>
<evidence type="ECO:0000256" key="3">
    <source>
        <dbReference type="ARBA" id="ARBA00022692"/>
    </source>
</evidence>
<keyword evidence="2" id="KW-1003">Cell membrane</keyword>
<accession>A0A9X3DY47</accession>
<dbReference type="PANTHER" id="PTHR30086">
    <property type="entry name" value="ARGININE EXPORTER PROTEIN ARGO"/>
    <property type="match status" value="1"/>
</dbReference>
<keyword evidence="9" id="KW-1185">Reference proteome</keyword>
<dbReference type="GO" id="GO:0015171">
    <property type="term" value="F:amino acid transmembrane transporter activity"/>
    <property type="evidence" value="ECO:0007669"/>
    <property type="project" value="TreeGrafter"/>
</dbReference>
<keyword evidence="4 6" id="KW-1133">Transmembrane helix</keyword>